<evidence type="ECO:0000313" key="1">
    <source>
        <dbReference type="EnsemblMetazoa" id="PPA36735.1"/>
    </source>
</evidence>
<protein>
    <submittedName>
        <fullName evidence="1">Uncharacterized protein</fullName>
    </submittedName>
</protein>
<gene>
    <name evidence="1" type="primary">WBGene00275104</name>
</gene>
<name>A0A2A6BP96_PRIPA</name>
<accession>A0A2A6BP96</accession>
<dbReference type="AlphaFoldDB" id="A0A2A6BP96"/>
<reference evidence="1" key="2">
    <citation type="submission" date="2022-06" db="UniProtKB">
        <authorList>
            <consortium name="EnsemblMetazoa"/>
        </authorList>
    </citation>
    <scope>IDENTIFICATION</scope>
    <source>
        <strain evidence="1">PS312</strain>
    </source>
</reference>
<sequence length="210" mass="24266">MEAHVDHMTLAKLHPDIMRNIILIELESVYELRLKFDGDAEIKAVADVLRGKQFGLANVAPDFKRSKGIANKNSIFFRNLPWDIPTQTAPQARPRDDILLANRIKFVDKFKRSNENISGEEEITEKVQHSLESLQRMHLRISGIEMCMFIDMTATDLKRIAKAMRNFPVNDLLISVRICDEESRAAILEIMNMLKSRNYHCMRTITPERT</sequence>
<reference evidence="2" key="1">
    <citation type="journal article" date="2008" name="Nat. Genet.">
        <title>The Pristionchus pacificus genome provides a unique perspective on nematode lifestyle and parasitism.</title>
        <authorList>
            <person name="Dieterich C."/>
            <person name="Clifton S.W."/>
            <person name="Schuster L.N."/>
            <person name="Chinwalla A."/>
            <person name="Delehaunty K."/>
            <person name="Dinkelacker I."/>
            <person name="Fulton L."/>
            <person name="Fulton R."/>
            <person name="Godfrey J."/>
            <person name="Minx P."/>
            <person name="Mitreva M."/>
            <person name="Roeseler W."/>
            <person name="Tian H."/>
            <person name="Witte H."/>
            <person name="Yang S.P."/>
            <person name="Wilson R.K."/>
            <person name="Sommer R.J."/>
        </authorList>
    </citation>
    <scope>NUCLEOTIDE SEQUENCE [LARGE SCALE GENOMIC DNA]</scope>
    <source>
        <strain evidence="2">PS312</strain>
    </source>
</reference>
<dbReference type="Proteomes" id="UP000005239">
    <property type="component" value="Unassembled WGS sequence"/>
</dbReference>
<dbReference type="EnsemblMetazoa" id="PPA36735.1">
    <property type="protein sequence ID" value="PPA36735.1"/>
    <property type="gene ID" value="WBGene00275104"/>
</dbReference>
<accession>A0A8R1UNQ9</accession>
<proteinExistence type="predicted"/>
<keyword evidence="2" id="KW-1185">Reference proteome</keyword>
<organism evidence="1 2">
    <name type="scientific">Pristionchus pacificus</name>
    <name type="common">Parasitic nematode worm</name>
    <dbReference type="NCBI Taxonomy" id="54126"/>
    <lineage>
        <taxon>Eukaryota</taxon>
        <taxon>Metazoa</taxon>
        <taxon>Ecdysozoa</taxon>
        <taxon>Nematoda</taxon>
        <taxon>Chromadorea</taxon>
        <taxon>Rhabditida</taxon>
        <taxon>Rhabditina</taxon>
        <taxon>Diplogasteromorpha</taxon>
        <taxon>Diplogasteroidea</taxon>
        <taxon>Neodiplogasteridae</taxon>
        <taxon>Pristionchus</taxon>
    </lineage>
</organism>
<evidence type="ECO:0000313" key="2">
    <source>
        <dbReference type="Proteomes" id="UP000005239"/>
    </source>
</evidence>